<sequence>MKRNNIITLVLVLIVALVVGIGSVRYAVMSHATPTDKDAVQQDKDAETDTDKEAFVVNPKSSTGSCGVERWSVKTGTDADASSVNLQSVTPTTISYLTSLAKPGTLPSNNRIKPTESTQYQLQDTLTEYKLEADSDYHLVLADSTGKTMIVEIPDPACTGASSPFLTGIKKARAEFDARYTPNSGFQAANVPVTVTGVGFFDFLHGQTGVAPNGIELHAILDIQFGTGSPTPTPVNPTPTPTAVGPTPTPTPIGATPTPTPTGGNILTNGGFESGSSSWTESSSGGYEIVDSSNPHTGSNSADLCGYNSCTDTIYQTVTIPSTASKVTLSYWLYIGTNETSTTTCYDYFRVRLRTTTAATISTVQTKCNIDAQGWTQYSFDVTSSLSSYKGKQIQVAFLGTTDSAASSTFYVDDAALNVQ</sequence>
<dbReference type="AlphaFoldDB" id="A0A5J4KZ67"/>
<keyword evidence="2" id="KW-1185">Reference proteome</keyword>
<evidence type="ECO:0000313" key="1">
    <source>
        <dbReference type="EMBL" id="GER91399.1"/>
    </source>
</evidence>
<name>A0A5J4KZ67_9CHLR</name>
<evidence type="ECO:0008006" key="3">
    <source>
        <dbReference type="Google" id="ProtNLM"/>
    </source>
</evidence>
<comment type="caution">
    <text evidence="1">The sequence shown here is derived from an EMBL/GenBank/DDBJ whole genome shotgun (WGS) entry which is preliminary data.</text>
</comment>
<reference evidence="1 2" key="1">
    <citation type="submission" date="2019-10" db="EMBL/GenBank/DDBJ databases">
        <title>Dictyobacter vulcani sp. nov., within the class Ktedonobacteria, isolated from soil of volcanic Mt. Zao.</title>
        <authorList>
            <person name="Zheng Y."/>
            <person name="Wang C.M."/>
            <person name="Sakai Y."/>
            <person name="Abe K."/>
            <person name="Yokota A."/>
            <person name="Yabe S."/>
        </authorList>
    </citation>
    <scope>NUCLEOTIDE SEQUENCE [LARGE SCALE GENOMIC DNA]</scope>
    <source>
        <strain evidence="1 2">W12</strain>
    </source>
</reference>
<gene>
    <name evidence="1" type="ORF">KDW_55610</name>
</gene>
<organism evidence="1 2">
    <name type="scientific">Dictyobacter vulcani</name>
    <dbReference type="NCBI Taxonomy" id="2607529"/>
    <lineage>
        <taxon>Bacteria</taxon>
        <taxon>Bacillati</taxon>
        <taxon>Chloroflexota</taxon>
        <taxon>Ktedonobacteria</taxon>
        <taxon>Ktedonobacterales</taxon>
        <taxon>Dictyobacteraceae</taxon>
        <taxon>Dictyobacter</taxon>
    </lineage>
</organism>
<evidence type="ECO:0000313" key="2">
    <source>
        <dbReference type="Proteomes" id="UP000326912"/>
    </source>
</evidence>
<dbReference type="EMBL" id="BKZW01000003">
    <property type="protein sequence ID" value="GER91399.1"/>
    <property type="molecule type" value="Genomic_DNA"/>
</dbReference>
<dbReference type="RefSeq" id="WP_151759033.1">
    <property type="nucleotide sequence ID" value="NZ_BKZW01000003.1"/>
</dbReference>
<dbReference type="Gene3D" id="2.60.120.260">
    <property type="entry name" value="Galactose-binding domain-like"/>
    <property type="match status" value="1"/>
</dbReference>
<accession>A0A5J4KZ67</accession>
<dbReference type="InterPro" id="IPR008979">
    <property type="entry name" value="Galactose-bd-like_sf"/>
</dbReference>
<dbReference type="SUPFAM" id="SSF49785">
    <property type="entry name" value="Galactose-binding domain-like"/>
    <property type="match status" value="1"/>
</dbReference>
<protein>
    <recommendedName>
        <fullName evidence="3">MAM domain-containing protein</fullName>
    </recommendedName>
</protein>
<dbReference type="Proteomes" id="UP000326912">
    <property type="component" value="Unassembled WGS sequence"/>
</dbReference>
<proteinExistence type="predicted"/>